<gene>
    <name evidence="1" type="ORF">DNFV4_00169</name>
</gene>
<dbReference type="KEGG" id="nti:DNFV4_00169"/>
<proteinExistence type="predicted"/>
<protein>
    <submittedName>
        <fullName evidence="1">Uncharacterized protein</fullName>
    </submittedName>
</protein>
<dbReference type="AlphaFoldDB" id="A0AA86T0W4"/>
<name>A0AA86T0W4_9BACT</name>
<reference evidence="1" key="1">
    <citation type="submission" date="2022-10" db="EMBL/GenBank/DDBJ databases">
        <authorList>
            <person name="Koch H."/>
        </authorList>
    </citation>
    <scope>NUCLEOTIDE SEQUENCE</scope>
    <source>
        <strain evidence="1">DNF</strain>
    </source>
</reference>
<sequence>MIKNRGLTAILKSLSPTHEKRDEYEGRLYAALTHLNHHVKPAIKEWDRVVDRMPNN</sequence>
<organism evidence="1 2">
    <name type="scientific">Nitrospira tepida</name>
    <dbReference type="NCBI Taxonomy" id="2973512"/>
    <lineage>
        <taxon>Bacteria</taxon>
        <taxon>Pseudomonadati</taxon>
        <taxon>Nitrospirota</taxon>
        <taxon>Nitrospiria</taxon>
        <taxon>Nitrospirales</taxon>
        <taxon>Nitrospiraceae</taxon>
        <taxon>Nitrospira</taxon>
    </lineage>
</organism>
<evidence type="ECO:0000313" key="2">
    <source>
        <dbReference type="Proteomes" id="UP001179121"/>
    </source>
</evidence>
<evidence type="ECO:0000313" key="1">
    <source>
        <dbReference type="EMBL" id="CAI4029751.1"/>
    </source>
</evidence>
<keyword evidence="2" id="KW-1185">Reference proteome</keyword>
<dbReference type="RefSeq" id="WP_289266777.1">
    <property type="nucleotide sequence ID" value="NZ_OX365700.1"/>
</dbReference>
<accession>A0AA86T0W4</accession>
<dbReference type="Proteomes" id="UP001179121">
    <property type="component" value="Chromosome"/>
</dbReference>
<dbReference type="EMBL" id="OX365700">
    <property type="protein sequence ID" value="CAI4029751.1"/>
    <property type="molecule type" value="Genomic_DNA"/>
</dbReference>